<name>A0AAD8K5D1_TARER</name>
<evidence type="ECO:0000313" key="2">
    <source>
        <dbReference type="Proteomes" id="UP001229421"/>
    </source>
</evidence>
<comment type="caution">
    <text evidence="1">The sequence shown here is derived from an EMBL/GenBank/DDBJ whole genome shotgun (WGS) entry which is preliminary data.</text>
</comment>
<gene>
    <name evidence="1" type="ORF">QVD17_30298</name>
</gene>
<organism evidence="1 2">
    <name type="scientific">Tagetes erecta</name>
    <name type="common">African marigold</name>
    <dbReference type="NCBI Taxonomy" id="13708"/>
    <lineage>
        <taxon>Eukaryota</taxon>
        <taxon>Viridiplantae</taxon>
        <taxon>Streptophyta</taxon>
        <taxon>Embryophyta</taxon>
        <taxon>Tracheophyta</taxon>
        <taxon>Spermatophyta</taxon>
        <taxon>Magnoliopsida</taxon>
        <taxon>eudicotyledons</taxon>
        <taxon>Gunneridae</taxon>
        <taxon>Pentapetalae</taxon>
        <taxon>asterids</taxon>
        <taxon>campanulids</taxon>
        <taxon>Asterales</taxon>
        <taxon>Asteraceae</taxon>
        <taxon>Asteroideae</taxon>
        <taxon>Heliantheae alliance</taxon>
        <taxon>Tageteae</taxon>
        <taxon>Tagetes</taxon>
    </lineage>
</organism>
<dbReference type="Proteomes" id="UP001229421">
    <property type="component" value="Unassembled WGS sequence"/>
</dbReference>
<proteinExistence type="predicted"/>
<reference evidence="1" key="1">
    <citation type="journal article" date="2023" name="bioRxiv">
        <title>Improved chromosome-level genome assembly for marigold (Tagetes erecta).</title>
        <authorList>
            <person name="Jiang F."/>
            <person name="Yuan L."/>
            <person name="Wang S."/>
            <person name="Wang H."/>
            <person name="Xu D."/>
            <person name="Wang A."/>
            <person name="Fan W."/>
        </authorList>
    </citation>
    <scope>NUCLEOTIDE SEQUENCE</scope>
    <source>
        <strain evidence="1">WSJ</strain>
        <tissue evidence="1">Leaf</tissue>
    </source>
</reference>
<keyword evidence="2" id="KW-1185">Reference proteome</keyword>
<sequence length="139" mass="15619">MRFSPERDSSIRGESKRLFKGFVTHALSSCVDYDSRSQVNDNFTEELTFMMDDTSLKELDPDPYVKDLLIDAQLKHKESGGSVMRVRYNLPLPIFFPISPLGAYVVSYLATSSRAIRDDVLTRRDELVSHLSAAPGTLG</sequence>
<dbReference type="EMBL" id="JAUHHV010000008">
    <property type="protein sequence ID" value="KAK1414552.1"/>
    <property type="molecule type" value="Genomic_DNA"/>
</dbReference>
<protein>
    <submittedName>
        <fullName evidence="1">Uncharacterized protein</fullName>
    </submittedName>
</protein>
<accession>A0AAD8K5D1</accession>
<dbReference type="AlphaFoldDB" id="A0AAD8K5D1"/>
<evidence type="ECO:0000313" key="1">
    <source>
        <dbReference type="EMBL" id="KAK1414552.1"/>
    </source>
</evidence>